<sequence>MDISEVTNPYDYRNPVRDAAVFAGRDEELATISHELDQATVDRPSVCVVLDGPRAAGKTSLLNAAERMAHAHDLTTVRVELIAGDGDPLVFFRKLYDELVAVITSGSEGPPLPFELAAVRRVMAGAGDASSVAPLQFPEAVALAGPGGRVPEAALRADLAAFVALLGHPIALMVDEAQVIADDARALSALRFLTSRVDGLVLVLAGTSGLTDRIAEVHSPILRQFRRIEVRRFVEEDDILACIERPLMKAGVFGLSVKDLVSPLRQLTDGNPYAIQLYCHEMFERLRRGLTTDLELTPEVLADIRSRMESESHSSVLERPLIRAVRAMGRAELIAFNVLTSALDHATADEAWFCHCLADTPEITHEEYEQYRAALVDRGILQDGDTVRLAIETELFDEVYTRVWSAGVLGPLPHAQLTSRADVRGMLTNRLLCLLHEFAEEPLRIMPTCCARMGATALERSFDALGRLPAAGPDATPPIDFVHFAILQAGEPKALDLTTVTCSYGEHVVQRWLYAADTDDIELGQRADFTAAAERIAGFGGRLTAERVRQPLRTWPAEEWFQKATGRLRYELGYNHRVAAYGAYATGDLVRARARFQSSFALDPGWEQANCLGYLHLKAGLREDALEWSRQAVALADNPWNRALSLYNTAMAHLLAGEADLAAGRLKETAAELDRVAMTNYSIGYLLLPDPEDSSLLREETDVDLIDAARRARAALGVTAEVPVAMGAEPAALRTATDTPAPESADRLPVVLSVATEWSSSHGGLSTFNRELCRALAAAGAQVFCVVLEATAEEMSAAATAGVTLLPARRIPGASADMRLAARPRDLPAGVEPDLILGHGRITGPPAQQLRDDLFPGARRLHFVHMAPDEIEWHKPDRGNDAGLLAEERTRIERSLGGTAHRVIAVGPRLYNQFLDEVRSPEGLWPERLDPGFDTEVPGAADRVPPKGRPLRVFLLGRIEDAELKGLDIAAGACGKVAQWFHAEGLRFGVRLVVRGAPESEVEASWKQIKAWAGTGRLDVVVRPYTAEQDRIEDDLRSAGLVIMPSRREGFGLVGLEAILAGIPVLVGSDSGLADLLREELGHEPASRFVVELSGDDHEDTEKWARAVNGKLRDLEGAFRQAAELRRVLAGKVPWQRAADVVLRELPNR</sequence>
<dbReference type="PANTHER" id="PTHR12526">
    <property type="entry name" value="GLYCOSYLTRANSFERASE"/>
    <property type="match status" value="1"/>
</dbReference>
<dbReference type="RefSeq" id="WP_406258856.1">
    <property type="nucleotide sequence ID" value="NZ_CP108125.1"/>
</dbReference>
<keyword evidence="6" id="KW-1185">Reference proteome</keyword>
<evidence type="ECO:0000313" key="6">
    <source>
        <dbReference type="Proteomes" id="UP001622690"/>
    </source>
</evidence>
<keyword evidence="3" id="KW-0808">Transferase</keyword>
<accession>A0ABZ1IZI4</accession>
<dbReference type="CDD" id="cd03801">
    <property type="entry name" value="GT4_PimA-like"/>
    <property type="match status" value="1"/>
</dbReference>
<dbReference type="Gene3D" id="3.40.50.2000">
    <property type="entry name" value="Glycogen Phosphorylase B"/>
    <property type="match status" value="2"/>
</dbReference>
<gene>
    <name evidence="5" type="ORF">OHU27_23855</name>
</gene>
<dbReference type="InterPro" id="IPR041664">
    <property type="entry name" value="AAA_16"/>
</dbReference>
<keyword evidence="2" id="KW-0328">Glycosyltransferase</keyword>
<evidence type="ECO:0000313" key="5">
    <source>
        <dbReference type="EMBL" id="WTO85293.1"/>
    </source>
</evidence>
<dbReference type="InterPro" id="IPR027417">
    <property type="entry name" value="P-loop_NTPase"/>
</dbReference>
<evidence type="ECO:0000259" key="4">
    <source>
        <dbReference type="Pfam" id="PF13191"/>
    </source>
</evidence>
<dbReference type="Gene3D" id="1.25.40.10">
    <property type="entry name" value="Tetratricopeptide repeat domain"/>
    <property type="match status" value="1"/>
</dbReference>
<dbReference type="Proteomes" id="UP001622690">
    <property type="component" value="Chromosome"/>
</dbReference>
<dbReference type="Pfam" id="PF20706">
    <property type="entry name" value="GT4-conflict"/>
    <property type="match status" value="1"/>
</dbReference>
<dbReference type="SUPFAM" id="SSF52540">
    <property type="entry name" value="P-loop containing nucleoside triphosphate hydrolases"/>
    <property type="match status" value="1"/>
</dbReference>
<name>A0ABZ1IZI4_9ACTN</name>
<reference evidence="5 6" key="1">
    <citation type="submission" date="2022-10" db="EMBL/GenBank/DDBJ databases">
        <title>The complete genomes of actinobacterial strains from the NBC collection.</title>
        <authorList>
            <person name="Joergensen T.S."/>
            <person name="Alvarez Arevalo M."/>
            <person name="Sterndorff E.B."/>
            <person name="Faurdal D."/>
            <person name="Vuksanovic O."/>
            <person name="Mourched A.-S."/>
            <person name="Charusanti P."/>
            <person name="Shaw S."/>
            <person name="Blin K."/>
            <person name="Weber T."/>
        </authorList>
    </citation>
    <scope>NUCLEOTIDE SEQUENCE [LARGE SCALE GENOMIC DNA]</scope>
    <source>
        <strain evidence="5 6">NBC_00206</strain>
    </source>
</reference>
<evidence type="ECO:0000256" key="2">
    <source>
        <dbReference type="ARBA" id="ARBA00022676"/>
    </source>
</evidence>
<dbReference type="EMBL" id="CP108125">
    <property type="protein sequence ID" value="WTO85293.1"/>
    <property type="molecule type" value="Genomic_DNA"/>
</dbReference>
<evidence type="ECO:0000256" key="3">
    <source>
        <dbReference type="ARBA" id="ARBA00022679"/>
    </source>
</evidence>
<feature type="domain" description="Orc1-like AAA ATPase" evidence="4">
    <location>
        <begin position="22"/>
        <end position="197"/>
    </location>
</feature>
<dbReference type="Pfam" id="PF13191">
    <property type="entry name" value="AAA_16"/>
    <property type="match status" value="1"/>
</dbReference>
<proteinExistence type="predicted"/>
<dbReference type="InterPro" id="IPR011990">
    <property type="entry name" value="TPR-like_helical_dom_sf"/>
</dbReference>
<dbReference type="Gene3D" id="3.40.50.300">
    <property type="entry name" value="P-loop containing nucleotide triphosphate hydrolases"/>
    <property type="match status" value="1"/>
</dbReference>
<protein>
    <recommendedName>
        <fullName evidence="1">D-inositol 3-phosphate glycosyltransferase</fullName>
    </recommendedName>
</protein>
<dbReference type="SUPFAM" id="SSF53756">
    <property type="entry name" value="UDP-Glycosyltransferase/glycogen phosphorylase"/>
    <property type="match status" value="1"/>
</dbReference>
<dbReference type="PANTHER" id="PTHR12526:SF510">
    <property type="entry name" value="D-INOSITOL 3-PHOSPHATE GLYCOSYLTRANSFERASE"/>
    <property type="match status" value="1"/>
</dbReference>
<dbReference type="SUPFAM" id="SSF48452">
    <property type="entry name" value="TPR-like"/>
    <property type="match status" value="1"/>
</dbReference>
<organism evidence="5 6">
    <name type="scientific">Streptomyces nigra</name>
    <dbReference type="NCBI Taxonomy" id="1827580"/>
    <lineage>
        <taxon>Bacteria</taxon>
        <taxon>Bacillati</taxon>
        <taxon>Actinomycetota</taxon>
        <taxon>Actinomycetes</taxon>
        <taxon>Kitasatosporales</taxon>
        <taxon>Streptomycetaceae</taxon>
        <taxon>Streptomyces</taxon>
    </lineage>
</organism>
<evidence type="ECO:0000256" key="1">
    <source>
        <dbReference type="ARBA" id="ARBA00021292"/>
    </source>
</evidence>